<accession>A0A376CMA7</accession>
<dbReference type="CDD" id="cd00085">
    <property type="entry name" value="HNHc"/>
    <property type="match status" value="1"/>
</dbReference>
<dbReference type="Proteomes" id="UP000254467">
    <property type="component" value="Unassembled WGS sequence"/>
</dbReference>
<gene>
    <name evidence="2" type="ORF">NCTC11862_01365</name>
</gene>
<keyword evidence="2" id="KW-0255">Endonuclease</keyword>
<proteinExistence type="predicted"/>
<evidence type="ECO:0000313" key="3">
    <source>
        <dbReference type="Proteomes" id="UP000254467"/>
    </source>
</evidence>
<dbReference type="Gene3D" id="1.10.30.50">
    <property type="match status" value="1"/>
</dbReference>
<sequence>MDAFEAFAAQWRGGMAVIEAAHGRSVIDLCRSGIDRTLAKQIEKLGKVYCGPTQSTRKQANARTAGRDNQHTINTLLEIERLVGKLDDDKHAWPMRLALVREPADIRGLHARADELLAGYNAPTKPNPEMKLGHKAVPDSTLTDVSVRGPAHLAKAALDRAHALADETGVDPAEAFLQLAASDSAGGGPVLDPAIIIPLNEEVAGWEEMGLDEVRLSMTNGTTMTGADFVRAHLSAQGYALLVDPISGEDLELYRLSDEARFATVKQRLRQRLKTPVCAWPGCGRPADESQMHHITAFKHGGKSEMKNFTCLCEFHNGRNDDDRDRPRYGHIDKIDGLDYWMPAFGGKPVLNNHPAAKGGAIRLVRGG</sequence>
<reference evidence="2 3" key="1">
    <citation type="submission" date="2018-06" db="EMBL/GenBank/DDBJ databases">
        <authorList>
            <consortium name="Pathogen Informatics"/>
            <person name="Doyle S."/>
        </authorList>
    </citation>
    <scope>NUCLEOTIDE SEQUENCE [LARGE SCALE GENOMIC DNA]</scope>
    <source>
        <strain evidence="2 3">NCTC11862</strain>
    </source>
</reference>
<organism evidence="2 3">
    <name type="scientific">Corynebacterium pilosum</name>
    <dbReference type="NCBI Taxonomy" id="35756"/>
    <lineage>
        <taxon>Bacteria</taxon>
        <taxon>Bacillati</taxon>
        <taxon>Actinomycetota</taxon>
        <taxon>Actinomycetes</taxon>
        <taxon>Mycobacteriales</taxon>
        <taxon>Corynebacteriaceae</taxon>
        <taxon>Corynebacterium</taxon>
    </lineage>
</organism>
<dbReference type="OrthoDB" id="4412276at2"/>
<dbReference type="EMBL" id="UFXQ01000001">
    <property type="protein sequence ID" value="STC69570.1"/>
    <property type="molecule type" value="Genomic_DNA"/>
</dbReference>
<protein>
    <submittedName>
        <fullName evidence="2">Endonuclease</fullName>
    </submittedName>
</protein>
<evidence type="ECO:0000313" key="2">
    <source>
        <dbReference type="EMBL" id="STC69570.1"/>
    </source>
</evidence>
<dbReference type="GO" id="GO:0004519">
    <property type="term" value="F:endonuclease activity"/>
    <property type="evidence" value="ECO:0007669"/>
    <property type="project" value="UniProtKB-KW"/>
</dbReference>
<feature type="domain" description="HNH nuclease" evidence="1">
    <location>
        <begin position="264"/>
        <end position="318"/>
    </location>
</feature>
<name>A0A376CMA7_9CORY</name>
<evidence type="ECO:0000259" key="1">
    <source>
        <dbReference type="SMART" id="SM00507"/>
    </source>
</evidence>
<keyword evidence="2" id="KW-0378">Hydrolase</keyword>
<keyword evidence="2" id="KW-0540">Nuclease</keyword>
<dbReference type="AlphaFoldDB" id="A0A376CMA7"/>
<dbReference type="SMART" id="SM00507">
    <property type="entry name" value="HNHc"/>
    <property type="match status" value="1"/>
</dbReference>
<keyword evidence="3" id="KW-1185">Reference proteome</keyword>
<dbReference type="RefSeq" id="WP_018581574.1">
    <property type="nucleotide sequence ID" value="NZ_UFXQ01000001.1"/>
</dbReference>
<dbReference type="InterPro" id="IPR003615">
    <property type="entry name" value="HNH_nuc"/>
</dbReference>